<sequence>MKKLVIIFSIIAASLSVKAQSISGAIKIKEQSKVEIQAKNNKVVSIYATFRENQYPILFSLKGADLPYNSEKQQVVNIQFITTVKKDGKIIASIPRKPIPFFPGDMLMPVETFDFISILSSIQKNGLDKVSEIPAGNYEIVLEAKVSEVKGEISPLSLFVKF</sequence>
<dbReference type="EMBL" id="JBHULV010000056">
    <property type="protein sequence ID" value="MFD2733486.1"/>
    <property type="molecule type" value="Genomic_DNA"/>
</dbReference>
<keyword evidence="3" id="KW-1185">Reference proteome</keyword>
<reference evidence="3" key="1">
    <citation type="journal article" date="2019" name="Int. J. Syst. Evol. Microbiol.">
        <title>The Global Catalogue of Microorganisms (GCM) 10K type strain sequencing project: providing services to taxonomists for standard genome sequencing and annotation.</title>
        <authorList>
            <consortium name="The Broad Institute Genomics Platform"/>
            <consortium name="The Broad Institute Genome Sequencing Center for Infectious Disease"/>
            <person name="Wu L."/>
            <person name="Ma J."/>
        </authorList>
    </citation>
    <scope>NUCLEOTIDE SEQUENCE [LARGE SCALE GENOMIC DNA]</scope>
    <source>
        <strain evidence="3">KCTC 42456</strain>
    </source>
</reference>
<comment type="caution">
    <text evidence="2">The sequence shown here is derived from an EMBL/GenBank/DDBJ whole genome shotgun (WGS) entry which is preliminary data.</text>
</comment>
<accession>A0ABW5TXB1</accession>
<protein>
    <submittedName>
        <fullName evidence="2">Uncharacterized protein</fullName>
    </submittedName>
</protein>
<evidence type="ECO:0000256" key="1">
    <source>
        <dbReference type="SAM" id="SignalP"/>
    </source>
</evidence>
<keyword evidence="1" id="KW-0732">Signal</keyword>
<evidence type="ECO:0000313" key="3">
    <source>
        <dbReference type="Proteomes" id="UP001597546"/>
    </source>
</evidence>
<dbReference type="Proteomes" id="UP001597546">
    <property type="component" value="Unassembled WGS sequence"/>
</dbReference>
<gene>
    <name evidence="2" type="ORF">ACFSSE_17385</name>
</gene>
<feature type="chain" id="PRO_5045419594" evidence="1">
    <location>
        <begin position="20"/>
        <end position="162"/>
    </location>
</feature>
<feature type="signal peptide" evidence="1">
    <location>
        <begin position="1"/>
        <end position="19"/>
    </location>
</feature>
<dbReference type="RefSeq" id="WP_379045225.1">
    <property type="nucleotide sequence ID" value="NZ_JBHSKW010000051.1"/>
</dbReference>
<evidence type="ECO:0000313" key="2">
    <source>
        <dbReference type="EMBL" id="MFD2733486.1"/>
    </source>
</evidence>
<proteinExistence type="predicted"/>
<name>A0ABW5TXB1_9SPHI</name>
<organism evidence="2 3">
    <name type="scientific">Pedobacter alpinus</name>
    <dbReference type="NCBI Taxonomy" id="1590643"/>
    <lineage>
        <taxon>Bacteria</taxon>
        <taxon>Pseudomonadati</taxon>
        <taxon>Bacteroidota</taxon>
        <taxon>Sphingobacteriia</taxon>
        <taxon>Sphingobacteriales</taxon>
        <taxon>Sphingobacteriaceae</taxon>
        <taxon>Pedobacter</taxon>
    </lineage>
</organism>